<dbReference type="Gene3D" id="1.25.40.20">
    <property type="entry name" value="Ankyrin repeat-containing domain"/>
    <property type="match status" value="2"/>
</dbReference>
<proteinExistence type="inferred from homology"/>
<dbReference type="PANTHER" id="PTHR24179">
    <property type="entry name" value="PROTEIN PHOSPHATASE 1 REGULATORY SUBUNIT 12"/>
    <property type="match status" value="1"/>
</dbReference>
<feature type="repeat" description="ANK" evidence="4">
    <location>
        <begin position="240"/>
        <end position="272"/>
    </location>
</feature>
<accession>A0A813MSQ8</accession>
<dbReference type="AlphaFoldDB" id="A0A813MSQ8"/>
<feature type="repeat" description="ANK" evidence="4">
    <location>
        <begin position="207"/>
        <end position="239"/>
    </location>
</feature>
<name>A0A813MSQ8_9BILA</name>
<feature type="compositionally biased region" description="Low complexity" evidence="6">
    <location>
        <begin position="897"/>
        <end position="910"/>
    </location>
</feature>
<evidence type="ECO:0000256" key="2">
    <source>
        <dbReference type="ARBA" id="ARBA00022737"/>
    </source>
</evidence>
<dbReference type="PRINTS" id="PR01415">
    <property type="entry name" value="ANKYRIN"/>
</dbReference>
<feature type="compositionally biased region" description="Low complexity" evidence="6">
    <location>
        <begin position="488"/>
        <end position="501"/>
    </location>
</feature>
<feature type="compositionally biased region" description="Low complexity" evidence="6">
    <location>
        <begin position="559"/>
        <end position="578"/>
    </location>
</feature>
<evidence type="ECO:0000256" key="1">
    <source>
        <dbReference type="ARBA" id="ARBA00022473"/>
    </source>
</evidence>
<dbReference type="Pfam" id="PF15898">
    <property type="entry name" value="PRKG1_interact"/>
    <property type="match status" value="1"/>
</dbReference>
<feature type="domain" description="cGMP-dependent protein kinase interacting" evidence="7">
    <location>
        <begin position="920"/>
        <end position="1009"/>
    </location>
</feature>
<dbReference type="PROSITE" id="PS50297">
    <property type="entry name" value="ANK_REP_REGION"/>
    <property type="match status" value="4"/>
</dbReference>
<evidence type="ECO:0000256" key="4">
    <source>
        <dbReference type="PROSITE-ProRule" id="PRU00023"/>
    </source>
</evidence>
<reference evidence="8" key="1">
    <citation type="submission" date="2021-02" db="EMBL/GenBank/DDBJ databases">
        <authorList>
            <person name="Nowell W R."/>
        </authorList>
    </citation>
    <scope>NUCLEOTIDE SEQUENCE</scope>
    <source>
        <strain evidence="8">Ploen Becks lab</strain>
    </source>
</reference>
<feature type="region of interest" description="Disordered" evidence="6">
    <location>
        <begin position="825"/>
        <end position="848"/>
    </location>
</feature>
<keyword evidence="4" id="KW-0040">ANK repeat</keyword>
<dbReference type="SUPFAM" id="SSF48403">
    <property type="entry name" value="Ankyrin repeat"/>
    <property type="match status" value="1"/>
</dbReference>
<dbReference type="GO" id="GO:0019208">
    <property type="term" value="F:phosphatase regulator activity"/>
    <property type="evidence" value="ECO:0007669"/>
    <property type="project" value="TreeGrafter"/>
</dbReference>
<dbReference type="GO" id="GO:0019901">
    <property type="term" value="F:protein kinase binding"/>
    <property type="evidence" value="ECO:0007669"/>
    <property type="project" value="InterPro"/>
</dbReference>
<feature type="compositionally biased region" description="Polar residues" evidence="6">
    <location>
        <begin position="502"/>
        <end position="516"/>
    </location>
</feature>
<evidence type="ECO:0000256" key="5">
    <source>
        <dbReference type="SAM" id="Coils"/>
    </source>
</evidence>
<feature type="region of interest" description="Disordered" evidence="6">
    <location>
        <begin position="869"/>
        <end position="918"/>
    </location>
</feature>
<dbReference type="GO" id="GO:0005737">
    <property type="term" value="C:cytoplasm"/>
    <property type="evidence" value="ECO:0007669"/>
    <property type="project" value="TreeGrafter"/>
</dbReference>
<dbReference type="PROSITE" id="PS50088">
    <property type="entry name" value="ANK_REPEAT"/>
    <property type="match status" value="4"/>
</dbReference>
<feature type="region of interest" description="Disordered" evidence="6">
    <location>
        <begin position="488"/>
        <end position="599"/>
    </location>
</feature>
<evidence type="ECO:0000259" key="7">
    <source>
        <dbReference type="Pfam" id="PF15898"/>
    </source>
</evidence>
<dbReference type="InterPro" id="IPR031775">
    <property type="entry name" value="PRKG1_interact"/>
</dbReference>
<evidence type="ECO:0000256" key="6">
    <source>
        <dbReference type="SAM" id="MobiDB-lite"/>
    </source>
</evidence>
<dbReference type="GO" id="GO:0004857">
    <property type="term" value="F:enzyme inhibitor activity"/>
    <property type="evidence" value="ECO:0007669"/>
    <property type="project" value="TreeGrafter"/>
</dbReference>
<sequence>MYVDEANMQKQKKREEQIKRWKEREMSESTTIDSYHKIINNSKETKVKFPKSCIFLAACSSGDTDEVRQHLKLGVNINTTNIDGLTALHQACIDANLDMVKFLVENNADLNAQDNEGWTPLHAAVSVGNLEVTKYLLQKGARLDICNNDSDLPIDLCDDSNPNIKEYLEEEMKSQSIDAKFEKQKEELIMYEDAKQMNFKDKIHQKTGATPLHVSAAKGYLGVMQLLIQSGALINAFDKDGWTPLHAAAHWEQEEACRILAENGADFEAKNYSGQTPFDVCQEEMVAKLKELQSKVKPQQQKVETTPVTNQLILGVNESNRIRRQSDEISTKSSISRLTNEAKSSISEREKKQEKILLSPITTTNKPQFDLYEPENEKFTKESTKTEDEKENLNRIQEQFDPAIKQSQVLSKSNSVNKPKTGLHESLKSLSASVKLKMDEDKVIDFKKRFQENKKYFSIRELSTTRASDKQISIKNYDNNELSNACTTTTNSISPTNSTSSLNKTTPSTTKNIANLNTSNTNSTSTSNITNSRPHLERRWGNSSGQNDNSTYKRRIVLGTNGSSNQQTSSPSSSPTSTENPLISDLISPSSRRYSSAPIASKDEQAELIRKQKAKLERHFRRSTQAVSYEDIKSAEATIKGSNQTQPNSPVVQSENNNLISTNVISPNTASLHSQNILTTVPINSPPISQQGVSNLSSIFGETKKTNLSNSNLNTLTQINNNNNTNNESNDKDTIIANDIETDKLLDVIEKSKGFSDSNSTQANRRLRNRGIYHLYSNGGNDANDSNSLTKKINKLIWNEEKCEIEYKEKEDENLDNSVNTLCLSQSPSSSNLAKKSEETPALTSNSCHQITRPMYRFGQNDSTPGSCMAYLSSGSNRPGIKRSASQVPSTERRPVSSTLTLNTTPTTNSKSENESPIKDYQAAYELMKKENENLNQTILKLQKELEEHNKKSQLYDTATLDKREKRAIDRRISELEEEVKKVENLKQDNNRLKEENAALIRVISKLSK</sequence>
<feature type="compositionally biased region" description="Polar residues" evidence="6">
    <location>
        <begin position="541"/>
        <end position="550"/>
    </location>
</feature>
<feature type="coiled-coil region" evidence="5">
    <location>
        <begin position="918"/>
        <end position="1003"/>
    </location>
</feature>
<dbReference type="Gene3D" id="6.10.140.390">
    <property type="match status" value="1"/>
</dbReference>
<keyword evidence="2" id="KW-0677">Repeat</keyword>
<dbReference type="SMART" id="SM00248">
    <property type="entry name" value="ANK"/>
    <property type="match status" value="4"/>
</dbReference>
<feature type="repeat" description="ANK" evidence="4">
    <location>
        <begin position="116"/>
        <end position="148"/>
    </location>
</feature>
<dbReference type="InterPro" id="IPR002110">
    <property type="entry name" value="Ankyrin_rpt"/>
</dbReference>
<dbReference type="PANTHER" id="PTHR24179:SF21">
    <property type="entry name" value="MYOSIN BINDING SUBUNIT, ISOFORM O"/>
    <property type="match status" value="1"/>
</dbReference>
<evidence type="ECO:0000313" key="9">
    <source>
        <dbReference type="Proteomes" id="UP000663879"/>
    </source>
</evidence>
<evidence type="ECO:0000256" key="3">
    <source>
        <dbReference type="ARBA" id="ARBA00038386"/>
    </source>
</evidence>
<dbReference type="InterPro" id="IPR051226">
    <property type="entry name" value="PP1_Regulatory_Subunit"/>
</dbReference>
<dbReference type="EMBL" id="CAJNOC010000196">
    <property type="protein sequence ID" value="CAF0725606.1"/>
    <property type="molecule type" value="Genomic_DNA"/>
</dbReference>
<feature type="coiled-coil region" evidence="5">
    <location>
        <begin position="335"/>
        <end position="396"/>
    </location>
</feature>
<dbReference type="Proteomes" id="UP000663879">
    <property type="component" value="Unassembled WGS sequence"/>
</dbReference>
<feature type="compositionally biased region" description="Polar residues" evidence="6">
    <location>
        <begin position="825"/>
        <end position="834"/>
    </location>
</feature>
<organism evidence="8 9">
    <name type="scientific">Brachionus calyciflorus</name>
    <dbReference type="NCBI Taxonomy" id="104777"/>
    <lineage>
        <taxon>Eukaryota</taxon>
        <taxon>Metazoa</taxon>
        <taxon>Spiralia</taxon>
        <taxon>Gnathifera</taxon>
        <taxon>Rotifera</taxon>
        <taxon>Eurotatoria</taxon>
        <taxon>Monogononta</taxon>
        <taxon>Pseudotrocha</taxon>
        <taxon>Ploima</taxon>
        <taxon>Brachionidae</taxon>
        <taxon>Brachionus</taxon>
    </lineage>
</organism>
<evidence type="ECO:0000313" key="8">
    <source>
        <dbReference type="EMBL" id="CAF0725606.1"/>
    </source>
</evidence>
<comment type="similarity">
    <text evidence="3">Belongs to the NRARP family.</text>
</comment>
<keyword evidence="5" id="KW-0175">Coiled coil</keyword>
<keyword evidence="1" id="KW-0217">Developmental protein</keyword>
<dbReference type="OrthoDB" id="19014at2759"/>
<protein>
    <recommendedName>
        <fullName evidence="7">cGMP-dependent protein kinase interacting domain-containing protein</fullName>
    </recommendedName>
</protein>
<gene>
    <name evidence="8" type="ORF">OXX778_LOCUS2495</name>
</gene>
<dbReference type="Pfam" id="PF12796">
    <property type="entry name" value="Ank_2"/>
    <property type="match status" value="2"/>
</dbReference>
<feature type="compositionally biased region" description="Low complexity" evidence="6">
    <location>
        <begin position="517"/>
        <end position="532"/>
    </location>
</feature>
<dbReference type="FunFam" id="1.25.40.20:FF:000876">
    <property type="entry name" value="Protein phosphatase 1 regulatory subunit 12A"/>
    <property type="match status" value="1"/>
</dbReference>
<dbReference type="InterPro" id="IPR036770">
    <property type="entry name" value="Ankyrin_rpt-contain_sf"/>
</dbReference>
<feature type="repeat" description="ANK" evidence="4">
    <location>
        <begin position="83"/>
        <end position="115"/>
    </location>
</feature>
<comment type="caution">
    <text evidence="8">The sequence shown here is derived from an EMBL/GenBank/DDBJ whole genome shotgun (WGS) entry which is preliminary data.</text>
</comment>
<keyword evidence="9" id="KW-1185">Reference proteome</keyword>